<keyword evidence="1" id="KW-0812">Transmembrane</keyword>
<feature type="transmembrane region" description="Helical" evidence="1">
    <location>
        <begin position="234"/>
        <end position="254"/>
    </location>
</feature>
<dbReference type="InterPro" id="IPR007059">
    <property type="entry name" value="DmsC"/>
</dbReference>
<dbReference type="PANTHER" id="PTHR38095:SF1">
    <property type="entry name" value="ANAEROBIC DIMETHYL SULFOXIDE REDUCTASE CHAIN YNFH"/>
    <property type="match status" value="1"/>
</dbReference>
<feature type="transmembrane region" description="Helical" evidence="1">
    <location>
        <begin position="6"/>
        <end position="27"/>
    </location>
</feature>
<feature type="transmembrane region" description="Helical" evidence="1">
    <location>
        <begin position="194"/>
        <end position="214"/>
    </location>
</feature>
<proteinExistence type="predicted"/>
<keyword evidence="3" id="KW-1185">Reference proteome</keyword>
<keyword evidence="1" id="KW-1133">Transmembrane helix</keyword>
<feature type="transmembrane region" description="Helical" evidence="1">
    <location>
        <begin position="109"/>
        <end position="132"/>
    </location>
</feature>
<feature type="transmembrane region" description="Helical" evidence="1">
    <location>
        <begin position="78"/>
        <end position="97"/>
    </location>
</feature>
<sequence>MNIQWPLVFFTLFIGLGCGTFAGSVILTEWYGKAKQIRTISSLIAIVSIGVGGVSSTLHLGHPERMFGALGHPTSGIFMESALSFLLGLAIIIYLLALRRNAAAATCKAIGTVGAVLAVGLTFVNGDAYVMASIPAWNTWILPAFYLTSAAVMGCFSIGVLLAHTVNYNTTMTAETAATTEPIAASGMIKQATLIALAVQAVVLVAYLLHIASAPYPDVTRSVTRVLAGNLAPLFWGGVVLLGLLVPTALMTKFYTKNNEGFPVKLGLAAVLAAGVAFRALMFLLGSSIKQFF</sequence>
<dbReference type="EMBL" id="CP155571">
    <property type="protein sequence ID" value="XFO73809.1"/>
    <property type="molecule type" value="Genomic_DNA"/>
</dbReference>
<evidence type="ECO:0008006" key="4">
    <source>
        <dbReference type="Google" id="ProtNLM"/>
    </source>
</evidence>
<dbReference type="PANTHER" id="PTHR38095">
    <property type="entry name" value="ANAEROBIC DIMETHYL SULFOXIDE REDUCTASE CHAIN YNFH"/>
    <property type="match status" value="1"/>
</dbReference>
<feature type="transmembrane region" description="Helical" evidence="1">
    <location>
        <begin position="39"/>
        <end position="58"/>
    </location>
</feature>
<dbReference type="Proteomes" id="UP000216052">
    <property type="component" value="Chromosome"/>
</dbReference>
<dbReference type="Pfam" id="PF04976">
    <property type="entry name" value="DmsC"/>
    <property type="match status" value="1"/>
</dbReference>
<accession>A0ABZ3J5Z2</accession>
<keyword evidence="1" id="KW-0472">Membrane</keyword>
<protein>
    <recommendedName>
        <fullName evidence="4">DMSO reductase anchor subunit DmsC</fullName>
    </recommendedName>
</protein>
<feature type="transmembrane region" description="Helical" evidence="1">
    <location>
        <begin position="266"/>
        <end position="289"/>
    </location>
</feature>
<reference evidence="2" key="1">
    <citation type="submission" date="2024-05" db="EMBL/GenBank/DDBJ databases">
        <title>Isolation and characterization of Sporomusa carbonis sp. nov., a carboxydotrophic hydrogenogen in the genus of Sporomusa isolated from a charcoal burning pile.</title>
        <authorList>
            <person name="Boeer T."/>
            <person name="Rosenbaum F."/>
            <person name="Eysell L."/>
            <person name="Mueller V."/>
            <person name="Daniel R."/>
            <person name="Poehlein A."/>
        </authorList>
    </citation>
    <scope>NUCLEOTIDE SEQUENCE [LARGE SCALE GENOMIC DNA]</scope>
    <source>
        <strain evidence="2">DSM 3132</strain>
    </source>
</reference>
<name>A0ABZ3J5Z2_SPOA4</name>
<gene>
    <name evidence="2" type="ORF">SPACI_039160</name>
</gene>
<evidence type="ECO:0000313" key="2">
    <source>
        <dbReference type="EMBL" id="XFO73809.1"/>
    </source>
</evidence>
<feature type="transmembrane region" description="Helical" evidence="1">
    <location>
        <begin position="144"/>
        <end position="163"/>
    </location>
</feature>
<organism evidence="2 3">
    <name type="scientific">Sporomusa acidovorans (strain ATCC 49682 / DSM 3132 / Mol)</name>
    <dbReference type="NCBI Taxonomy" id="1123286"/>
    <lineage>
        <taxon>Bacteria</taxon>
        <taxon>Bacillati</taxon>
        <taxon>Bacillota</taxon>
        <taxon>Negativicutes</taxon>
        <taxon>Selenomonadales</taxon>
        <taxon>Sporomusaceae</taxon>
        <taxon>Sporomusa</taxon>
    </lineage>
</organism>
<evidence type="ECO:0000256" key="1">
    <source>
        <dbReference type="SAM" id="Phobius"/>
    </source>
</evidence>
<evidence type="ECO:0000313" key="3">
    <source>
        <dbReference type="Proteomes" id="UP000216052"/>
    </source>
</evidence>
<dbReference type="RefSeq" id="WP_093794163.1">
    <property type="nucleotide sequence ID" value="NZ_CP155571.1"/>
</dbReference>